<dbReference type="InterPro" id="IPR005171">
    <property type="entry name" value="Cyt_c_oxidase_su4_prok"/>
</dbReference>
<accession>A0A1H2Z6T3</accession>
<evidence type="ECO:0000256" key="3">
    <source>
        <dbReference type="ARBA" id="ARBA00022692"/>
    </source>
</evidence>
<feature type="transmembrane region" description="Helical" evidence="6">
    <location>
        <begin position="66"/>
        <end position="83"/>
    </location>
</feature>
<organism evidence="7 8">
    <name type="scientific">Litoreibacter albidus</name>
    <dbReference type="NCBI Taxonomy" id="670155"/>
    <lineage>
        <taxon>Bacteria</taxon>
        <taxon>Pseudomonadati</taxon>
        <taxon>Pseudomonadota</taxon>
        <taxon>Alphaproteobacteria</taxon>
        <taxon>Rhodobacterales</taxon>
        <taxon>Roseobacteraceae</taxon>
        <taxon>Litoreibacter</taxon>
    </lineage>
</organism>
<dbReference type="GO" id="GO:0005886">
    <property type="term" value="C:plasma membrane"/>
    <property type="evidence" value="ECO:0007669"/>
    <property type="project" value="UniProtKB-SubCell"/>
</dbReference>
<dbReference type="STRING" id="670155.SAMN04488001_2458"/>
<gene>
    <name evidence="7" type="ORF">SAMN04488001_2458</name>
</gene>
<sequence>MDALTRAWLALLVFSGLTAAASTLVGGGADTRITGIVVLVLALLKSRLILSRYLGLADAPAWRRGFNLSLTLFGLLLLGLYLFPTL</sequence>
<dbReference type="EMBL" id="FNOI01000004">
    <property type="protein sequence ID" value="SDX13110.1"/>
    <property type="molecule type" value="Genomic_DNA"/>
</dbReference>
<evidence type="ECO:0000256" key="4">
    <source>
        <dbReference type="ARBA" id="ARBA00022989"/>
    </source>
</evidence>
<evidence type="ECO:0000256" key="6">
    <source>
        <dbReference type="SAM" id="Phobius"/>
    </source>
</evidence>
<evidence type="ECO:0000313" key="7">
    <source>
        <dbReference type="EMBL" id="SDX13110.1"/>
    </source>
</evidence>
<evidence type="ECO:0000256" key="5">
    <source>
        <dbReference type="ARBA" id="ARBA00023136"/>
    </source>
</evidence>
<keyword evidence="3 6" id="KW-0812">Transmembrane</keyword>
<keyword evidence="4 6" id="KW-1133">Transmembrane helix</keyword>
<proteinExistence type="predicted"/>
<dbReference type="AlphaFoldDB" id="A0A1H2Z6T3"/>
<reference evidence="8" key="1">
    <citation type="submission" date="2016-10" db="EMBL/GenBank/DDBJ databases">
        <authorList>
            <person name="Varghese N."/>
            <person name="Submissions S."/>
        </authorList>
    </citation>
    <scope>NUCLEOTIDE SEQUENCE [LARGE SCALE GENOMIC DNA]</scope>
    <source>
        <strain evidence="8">DSM 26922</strain>
    </source>
</reference>
<evidence type="ECO:0000256" key="2">
    <source>
        <dbReference type="ARBA" id="ARBA00022475"/>
    </source>
</evidence>
<protein>
    <submittedName>
        <fullName evidence="7">Cytochrome C oxidase subunit IV</fullName>
    </submittedName>
</protein>
<keyword evidence="2" id="KW-1003">Cell membrane</keyword>
<evidence type="ECO:0000313" key="8">
    <source>
        <dbReference type="Proteomes" id="UP000199441"/>
    </source>
</evidence>
<keyword evidence="5 6" id="KW-0472">Membrane</keyword>
<comment type="subcellular location">
    <subcellularLocation>
        <location evidence="1">Cell membrane</location>
        <topology evidence="1">Multi-pass membrane protein</topology>
    </subcellularLocation>
</comment>
<evidence type="ECO:0000256" key="1">
    <source>
        <dbReference type="ARBA" id="ARBA00004651"/>
    </source>
</evidence>
<dbReference type="Proteomes" id="UP000199441">
    <property type="component" value="Unassembled WGS sequence"/>
</dbReference>
<keyword evidence="8" id="KW-1185">Reference proteome</keyword>
<dbReference type="Pfam" id="PF03626">
    <property type="entry name" value="COX4_pro"/>
    <property type="match status" value="1"/>
</dbReference>
<feature type="transmembrane region" description="Helical" evidence="6">
    <location>
        <begin position="33"/>
        <end position="54"/>
    </location>
</feature>
<name>A0A1H2Z6T3_9RHOB</name>